<organism evidence="2 3">
    <name type="scientific">Hermanssonia centrifuga</name>
    <dbReference type="NCBI Taxonomy" id="98765"/>
    <lineage>
        <taxon>Eukaryota</taxon>
        <taxon>Fungi</taxon>
        <taxon>Dikarya</taxon>
        <taxon>Basidiomycota</taxon>
        <taxon>Agaricomycotina</taxon>
        <taxon>Agaricomycetes</taxon>
        <taxon>Polyporales</taxon>
        <taxon>Meruliaceae</taxon>
        <taxon>Hermanssonia</taxon>
    </lineage>
</organism>
<dbReference type="AlphaFoldDB" id="A0A2R6NNX0"/>
<name>A0A2R6NNX0_9APHY</name>
<comment type="caution">
    <text evidence="2">The sequence shown here is derived from an EMBL/GenBank/DDBJ whole genome shotgun (WGS) entry which is preliminary data.</text>
</comment>
<gene>
    <name evidence="2" type="ORF">PHLCEN_2v10427</name>
</gene>
<dbReference type="Pfam" id="PF18271">
    <property type="entry name" value="GH131_N"/>
    <property type="match status" value="1"/>
</dbReference>
<protein>
    <recommendedName>
        <fullName evidence="1">Glycoside hydrolase 131 catalytic N-terminal domain-containing protein</fullName>
    </recommendedName>
</protein>
<dbReference type="Gene3D" id="2.60.120.1160">
    <property type="match status" value="1"/>
</dbReference>
<sequence length="178" mass="18978">MDRTYLAFSSVSVNPCYGSSRWNLLELFVGKGSPFTDPTGTLPAPNAHSFNVLDHALNVLFTAPFTSIQWHNFAVQVDWTNRTLAVLYSVDALPLQVVSKPAPNLSTPAGATGQGDFHFGVLKLPLVNPADTPADQGDVVHFGLQEGTTEGLLYSGVFVENASQGINIGHGAIAHPFS</sequence>
<dbReference type="InterPro" id="IPR041524">
    <property type="entry name" value="GH131_N"/>
</dbReference>
<dbReference type="EMBL" id="MLYV02001066">
    <property type="protein sequence ID" value="PSR73737.1"/>
    <property type="molecule type" value="Genomic_DNA"/>
</dbReference>
<keyword evidence="3" id="KW-1185">Reference proteome</keyword>
<reference evidence="2 3" key="1">
    <citation type="submission" date="2018-02" db="EMBL/GenBank/DDBJ databases">
        <title>Genome sequence of the basidiomycete white-rot fungus Phlebia centrifuga.</title>
        <authorList>
            <person name="Granchi Z."/>
            <person name="Peng M."/>
            <person name="de Vries R.P."/>
            <person name="Hilden K."/>
            <person name="Makela M.R."/>
            <person name="Grigoriev I."/>
            <person name="Riley R."/>
        </authorList>
    </citation>
    <scope>NUCLEOTIDE SEQUENCE [LARGE SCALE GENOMIC DNA]</scope>
    <source>
        <strain evidence="2 3">FBCC195</strain>
    </source>
</reference>
<dbReference type="OrthoDB" id="5283326at2759"/>
<evidence type="ECO:0000313" key="3">
    <source>
        <dbReference type="Proteomes" id="UP000186601"/>
    </source>
</evidence>
<proteinExistence type="predicted"/>
<dbReference type="Proteomes" id="UP000186601">
    <property type="component" value="Unassembled WGS sequence"/>
</dbReference>
<evidence type="ECO:0000259" key="1">
    <source>
        <dbReference type="Pfam" id="PF18271"/>
    </source>
</evidence>
<feature type="domain" description="Glycoside hydrolase 131 catalytic N-terminal" evidence="1">
    <location>
        <begin position="33"/>
        <end position="165"/>
    </location>
</feature>
<dbReference type="PANTHER" id="PTHR34612">
    <property type="entry name" value="GH131_N DOMAIN-CONTAINING PROTEIN"/>
    <property type="match status" value="1"/>
</dbReference>
<dbReference type="PANTHER" id="PTHR34612:SF2">
    <property type="entry name" value="GLYCOSIDE HYDROLASE 131 CATALYTIC N-TERMINAL DOMAIN-CONTAINING PROTEIN"/>
    <property type="match status" value="1"/>
</dbReference>
<accession>A0A2R6NNX0</accession>
<evidence type="ECO:0000313" key="2">
    <source>
        <dbReference type="EMBL" id="PSR73737.1"/>
    </source>
</evidence>
<dbReference type="STRING" id="98765.A0A2R6NNX0"/>